<sequence length="112" mass="12851">MVFFFFTCGEHTFTSRLKGYEDVTVQCMNCGNVSAHVFKRWQWFTLCFVPIIPFSFKPYHEVGCHICRFFQDIKYRPDVEANHGQIPMNGYGAQHPAGAAAAAAPPEQHQYK</sequence>
<dbReference type="Proteomes" id="UP000799437">
    <property type="component" value="Unassembled WGS sequence"/>
</dbReference>
<gene>
    <name evidence="2" type="ORF">EJ05DRAFT_364148</name>
</gene>
<proteinExistence type="predicted"/>
<evidence type="ECO:0008006" key="4">
    <source>
        <dbReference type="Google" id="ProtNLM"/>
    </source>
</evidence>
<dbReference type="RefSeq" id="XP_033601243.1">
    <property type="nucleotide sequence ID" value="XM_033741101.1"/>
</dbReference>
<keyword evidence="3" id="KW-1185">Reference proteome</keyword>
<dbReference type="EMBL" id="ML996571">
    <property type="protein sequence ID" value="KAF2758792.1"/>
    <property type="molecule type" value="Genomic_DNA"/>
</dbReference>
<organism evidence="2 3">
    <name type="scientific">Pseudovirgaria hyperparasitica</name>
    <dbReference type="NCBI Taxonomy" id="470096"/>
    <lineage>
        <taxon>Eukaryota</taxon>
        <taxon>Fungi</taxon>
        <taxon>Dikarya</taxon>
        <taxon>Ascomycota</taxon>
        <taxon>Pezizomycotina</taxon>
        <taxon>Dothideomycetes</taxon>
        <taxon>Dothideomycetes incertae sedis</taxon>
        <taxon>Acrospermales</taxon>
        <taxon>Acrospermaceae</taxon>
        <taxon>Pseudovirgaria</taxon>
    </lineage>
</organism>
<dbReference type="PANTHER" id="PTHR28139:SF1">
    <property type="entry name" value="UPF0768 PROTEIN YBL029C-A"/>
    <property type="match status" value="1"/>
</dbReference>
<evidence type="ECO:0000313" key="2">
    <source>
        <dbReference type="EMBL" id="KAF2758792.1"/>
    </source>
</evidence>
<name>A0A6A6W7F4_9PEZI</name>
<dbReference type="GeneID" id="54482155"/>
<dbReference type="AlphaFoldDB" id="A0A6A6W7F4"/>
<evidence type="ECO:0000313" key="3">
    <source>
        <dbReference type="Proteomes" id="UP000799437"/>
    </source>
</evidence>
<evidence type="ECO:0000256" key="1">
    <source>
        <dbReference type="SAM" id="MobiDB-lite"/>
    </source>
</evidence>
<reference evidence="2" key="1">
    <citation type="journal article" date="2020" name="Stud. Mycol.">
        <title>101 Dothideomycetes genomes: a test case for predicting lifestyles and emergence of pathogens.</title>
        <authorList>
            <person name="Haridas S."/>
            <person name="Albert R."/>
            <person name="Binder M."/>
            <person name="Bloem J."/>
            <person name="Labutti K."/>
            <person name="Salamov A."/>
            <person name="Andreopoulos B."/>
            <person name="Baker S."/>
            <person name="Barry K."/>
            <person name="Bills G."/>
            <person name="Bluhm B."/>
            <person name="Cannon C."/>
            <person name="Castanera R."/>
            <person name="Culley D."/>
            <person name="Daum C."/>
            <person name="Ezra D."/>
            <person name="Gonzalez J."/>
            <person name="Henrissat B."/>
            <person name="Kuo A."/>
            <person name="Liang C."/>
            <person name="Lipzen A."/>
            <person name="Lutzoni F."/>
            <person name="Magnuson J."/>
            <person name="Mondo S."/>
            <person name="Nolan M."/>
            <person name="Ohm R."/>
            <person name="Pangilinan J."/>
            <person name="Park H.-J."/>
            <person name="Ramirez L."/>
            <person name="Alfaro M."/>
            <person name="Sun H."/>
            <person name="Tritt A."/>
            <person name="Yoshinaga Y."/>
            <person name="Zwiers L.-H."/>
            <person name="Turgeon B."/>
            <person name="Goodwin S."/>
            <person name="Spatafora J."/>
            <person name="Crous P."/>
            <person name="Grigoriev I."/>
        </authorList>
    </citation>
    <scope>NUCLEOTIDE SEQUENCE</scope>
    <source>
        <strain evidence="2">CBS 121739</strain>
    </source>
</reference>
<accession>A0A6A6W7F4</accession>
<protein>
    <recommendedName>
        <fullName evidence="4">Zinc-ribbon 15 domain-containing protein</fullName>
    </recommendedName>
</protein>
<feature type="region of interest" description="Disordered" evidence="1">
    <location>
        <begin position="93"/>
        <end position="112"/>
    </location>
</feature>
<dbReference type="PANTHER" id="PTHR28139">
    <property type="entry name" value="UPF0768 PROTEIN YBL029C-A"/>
    <property type="match status" value="1"/>
</dbReference>
<dbReference type="OrthoDB" id="5545479at2759"/>